<keyword evidence="3" id="KW-1185">Reference proteome</keyword>
<protein>
    <submittedName>
        <fullName evidence="2">Carboxypeptidase-like regulatory domain-containing protein</fullName>
    </submittedName>
</protein>
<keyword evidence="1" id="KW-0732">Signal</keyword>
<dbReference type="RefSeq" id="WP_186929348.1">
    <property type="nucleotide sequence ID" value="NZ_JACOOJ010000009.1"/>
</dbReference>
<dbReference type="Proteomes" id="UP000651475">
    <property type="component" value="Unassembled WGS sequence"/>
</dbReference>
<evidence type="ECO:0000313" key="2">
    <source>
        <dbReference type="EMBL" id="MBC5632589.1"/>
    </source>
</evidence>
<name>A0ABR7DMD1_9BACT</name>
<organism evidence="2 3">
    <name type="scientific">Parabacteroides hominis</name>
    <dbReference type="NCBI Taxonomy" id="2763057"/>
    <lineage>
        <taxon>Bacteria</taxon>
        <taxon>Pseudomonadati</taxon>
        <taxon>Bacteroidota</taxon>
        <taxon>Bacteroidia</taxon>
        <taxon>Bacteroidales</taxon>
        <taxon>Tannerellaceae</taxon>
        <taxon>Parabacteroides</taxon>
    </lineage>
</organism>
<dbReference type="Pfam" id="PF13715">
    <property type="entry name" value="CarbopepD_reg_2"/>
    <property type="match status" value="1"/>
</dbReference>
<evidence type="ECO:0000313" key="3">
    <source>
        <dbReference type="Proteomes" id="UP000651475"/>
    </source>
</evidence>
<gene>
    <name evidence="2" type="ORF">H8S65_07390</name>
</gene>
<comment type="caution">
    <text evidence="2">The sequence shown here is derived from an EMBL/GenBank/DDBJ whole genome shotgun (WGS) entry which is preliminary data.</text>
</comment>
<dbReference type="EMBL" id="JACOOJ010000009">
    <property type="protein sequence ID" value="MBC5632589.1"/>
    <property type="molecule type" value="Genomic_DNA"/>
</dbReference>
<dbReference type="SUPFAM" id="SSF49464">
    <property type="entry name" value="Carboxypeptidase regulatory domain-like"/>
    <property type="match status" value="1"/>
</dbReference>
<reference evidence="2 3" key="1">
    <citation type="submission" date="2020-08" db="EMBL/GenBank/DDBJ databases">
        <title>Genome public.</title>
        <authorList>
            <person name="Liu C."/>
            <person name="Sun Q."/>
        </authorList>
    </citation>
    <scope>NUCLEOTIDE SEQUENCE [LARGE SCALE GENOMIC DNA]</scope>
    <source>
        <strain evidence="2 3">NSJ-79</strain>
    </source>
</reference>
<dbReference type="InterPro" id="IPR008969">
    <property type="entry name" value="CarboxyPept-like_regulatory"/>
</dbReference>
<feature type="signal peptide" evidence="1">
    <location>
        <begin position="1"/>
        <end position="17"/>
    </location>
</feature>
<sequence>MKYLFFFLLFSMFTANAQEHRTEITGTVKDVAGNPVAFVNVGIMGKSLGDVSDRAGKFRLLVPDSLMNDCLTVSHIAYKKYSRYLRELVGAPVSVVLEDSLLVLPEVNISPLKGKWISNKGMRIPGGVIKILGGLNGQV</sequence>
<proteinExistence type="predicted"/>
<accession>A0ABR7DMD1</accession>
<feature type="chain" id="PRO_5047091357" evidence="1">
    <location>
        <begin position="18"/>
        <end position="139"/>
    </location>
</feature>
<evidence type="ECO:0000256" key="1">
    <source>
        <dbReference type="SAM" id="SignalP"/>
    </source>
</evidence>